<gene>
    <name evidence="3" type="ORF">N2K84_18360</name>
</gene>
<dbReference type="InterPro" id="IPR008969">
    <property type="entry name" value="CarboxyPept-like_regulatory"/>
</dbReference>
<evidence type="ECO:0000259" key="2">
    <source>
        <dbReference type="Pfam" id="PF07715"/>
    </source>
</evidence>
<name>A0AA41YDD4_9BACT</name>
<organism evidence="3 4">
    <name type="scientific">Gaoshiqia sediminis</name>
    <dbReference type="NCBI Taxonomy" id="2986998"/>
    <lineage>
        <taxon>Bacteria</taxon>
        <taxon>Pseudomonadati</taxon>
        <taxon>Bacteroidota</taxon>
        <taxon>Bacteroidia</taxon>
        <taxon>Marinilabiliales</taxon>
        <taxon>Prolixibacteraceae</taxon>
        <taxon>Gaoshiqia</taxon>
    </lineage>
</organism>
<keyword evidence="1" id="KW-0732">Signal</keyword>
<dbReference type="Proteomes" id="UP001163821">
    <property type="component" value="Unassembled WGS sequence"/>
</dbReference>
<dbReference type="InterPro" id="IPR037066">
    <property type="entry name" value="Plug_dom_sf"/>
</dbReference>
<feature type="chain" id="PRO_5041226406" evidence="1">
    <location>
        <begin position="24"/>
        <end position="807"/>
    </location>
</feature>
<keyword evidence="4" id="KW-1185">Reference proteome</keyword>
<reference evidence="3" key="1">
    <citation type="submission" date="2022-10" db="EMBL/GenBank/DDBJ databases">
        <title>Gaoshiqiia sediminis gen. nov., sp. nov., isolated from coastal sediment.</title>
        <authorList>
            <person name="Yu W.X."/>
            <person name="Mu D.S."/>
            <person name="Du J.Z."/>
            <person name="Liang Y.Q."/>
        </authorList>
    </citation>
    <scope>NUCLEOTIDE SEQUENCE</scope>
    <source>
        <strain evidence="3">A06</strain>
    </source>
</reference>
<evidence type="ECO:0000313" key="3">
    <source>
        <dbReference type="EMBL" id="MCW0484703.1"/>
    </source>
</evidence>
<dbReference type="AlphaFoldDB" id="A0AA41YDD4"/>
<dbReference type="Pfam" id="PF13715">
    <property type="entry name" value="CarbopepD_reg_2"/>
    <property type="match status" value="1"/>
</dbReference>
<evidence type="ECO:0000256" key="1">
    <source>
        <dbReference type="SAM" id="SignalP"/>
    </source>
</evidence>
<sequence>MRGLGTSLLLLLLILLAAGQLLAQSNNATVFGRVTDNNGQAIDLVNVSLKGFPIGTVTNKKGEYLLRIPARRQVTLVFSIVGYETMQQELKAGEEQRLELNISLQESTEQLDEVKVTRHRRAQSNMTRIDPSFTNNLPHATSNGVEALIKTLPGVSSNNELSSQYSVRGGNFDENLVYVNDIEIYRPFLVRSGQQEGLSFINADLVSSIEFSAGGFDAKYGDKMASVLDISYRHPTAFNGSASASLLGGSVHVEDVSKNERLSFLGGLRYKTNSYLLNSLDETGEYDPKFTDMQVYLTYQFSDHLEVSFLGNLARNQYHFIPQTRETAFGTWQQPLRAKIYFDGQEKDRFDTQLGALAANFHPNNQLNIKLIASAFHTREEVNYDILGQYYLNELERDLASEAFGDSVLNLGVGSFLNHARNKLDARVFNLEHKGAWNTEKHLLNWGVKVQLEKIHDQLNEWELRDSTGYSLPYSEQEVLLYRTVFTNNRMNSTRASAHIQDTYALPVTNGDLYLTAGLRAHYWDYSNEWLVSPRASVSYYPGWEKQFVFRLSGGSYQQPAFFKELKDRDGNIYTNVKAQKSAQVLLGADYLFQAWDRPFKLSSELYYKHFSRLVPYQVENVQIRYLANQQATGYAAGFDVKVNGEFVSGIQSWASVSLLQTKENIIGDGHGWIPRPTDQWLNISLFFQDYFPGNPSWKMHLAAFYGSRLPTGPPNSERYQDIFRMPPYRRIDLGISKVLIGSNSHFKPQSLFTHINDMWLSLEVLNLLGINNTVSYFWASSNYGDLYAVPNYLTDRKLNLSLTVKF</sequence>
<dbReference type="Gene3D" id="2.170.130.10">
    <property type="entry name" value="TonB-dependent receptor, plug domain"/>
    <property type="match status" value="1"/>
</dbReference>
<evidence type="ECO:0000313" key="4">
    <source>
        <dbReference type="Proteomes" id="UP001163821"/>
    </source>
</evidence>
<dbReference type="EMBL" id="JAPAAF010000047">
    <property type="protein sequence ID" value="MCW0484703.1"/>
    <property type="molecule type" value="Genomic_DNA"/>
</dbReference>
<dbReference type="Gene3D" id="2.60.40.1120">
    <property type="entry name" value="Carboxypeptidase-like, regulatory domain"/>
    <property type="match status" value="1"/>
</dbReference>
<proteinExistence type="predicted"/>
<dbReference type="InterPro" id="IPR012910">
    <property type="entry name" value="Plug_dom"/>
</dbReference>
<protein>
    <submittedName>
        <fullName evidence="3">TonB-dependent receptor</fullName>
    </submittedName>
</protein>
<dbReference type="RefSeq" id="WP_282593294.1">
    <property type="nucleotide sequence ID" value="NZ_JAPAAF010000047.1"/>
</dbReference>
<feature type="domain" description="TonB-dependent receptor plug" evidence="2">
    <location>
        <begin position="142"/>
        <end position="223"/>
    </location>
</feature>
<dbReference type="Pfam" id="PF07715">
    <property type="entry name" value="Plug"/>
    <property type="match status" value="1"/>
</dbReference>
<comment type="caution">
    <text evidence="3">The sequence shown here is derived from an EMBL/GenBank/DDBJ whole genome shotgun (WGS) entry which is preliminary data.</text>
</comment>
<accession>A0AA41YDD4</accession>
<dbReference type="SUPFAM" id="SSF56935">
    <property type="entry name" value="Porins"/>
    <property type="match status" value="1"/>
</dbReference>
<feature type="signal peptide" evidence="1">
    <location>
        <begin position="1"/>
        <end position="23"/>
    </location>
</feature>
<keyword evidence="3" id="KW-0675">Receptor</keyword>
<dbReference type="SUPFAM" id="SSF49464">
    <property type="entry name" value="Carboxypeptidase regulatory domain-like"/>
    <property type="match status" value="1"/>
</dbReference>